<protein>
    <submittedName>
        <fullName evidence="7">Uncharacterized protein</fullName>
    </submittedName>
</protein>
<comment type="subcellular location">
    <subcellularLocation>
        <location evidence="1">Membrane</location>
        <topology evidence="1">Multi-pass membrane protein</topology>
    </subcellularLocation>
</comment>
<keyword evidence="4 6" id="KW-0472">Membrane</keyword>
<evidence type="ECO:0000313" key="8">
    <source>
        <dbReference type="Proteomes" id="UP000076532"/>
    </source>
</evidence>
<name>A0A166T819_9AGAM</name>
<proteinExistence type="predicted"/>
<dbReference type="OrthoDB" id="10021397at2759"/>
<reference evidence="7 8" key="1">
    <citation type="journal article" date="2016" name="Mol. Biol. Evol.">
        <title>Comparative Genomics of Early-Diverging Mushroom-Forming Fungi Provides Insights into the Origins of Lignocellulose Decay Capabilities.</title>
        <authorList>
            <person name="Nagy L.G."/>
            <person name="Riley R."/>
            <person name="Tritt A."/>
            <person name="Adam C."/>
            <person name="Daum C."/>
            <person name="Floudas D."/>
            <person name="Sun H."/>
            <person name="Yadav J.S."/>
            <person name="Pangilinan J."/>
            <person name="Larsson K.H."/>
            <person name="Matsuura K."/>
            <person name="Barry K."/>
            <person name="Labutti K."/>
            <person name="Kuo R."/>
            <person name="Ohm R.A."/>
            <person name="Bhattacharya S.S."/>
            <person name="Shirouzu T."/>
            <person name="Yoshinaga Y."/>
            <person name="Martin F.M."/>
            <person name="Grigoriev I.V."/>
            <person name="Hibbett D.S."/>
        </authorList>
    </citation>
    <scope>NUCLEOTIDE SEQUENCE [LARGE SCALE GENOMIC DNA]</scope>
    <source>
        <strain evidence="7 8">CBS 109695</strain>
    </source>
</reference>
<feature type="transmembrane region" description="Helical" evidence="6">
    <location>
        <begin position="151"/>
        <end position="170"/>
    </location>
</feature>
<dbReference type="Gene3D" id="1.20.1720.10">
    <property type="entry name" value="Multidrug resistance protein D"/>
    <property type="match status" value="1"/>
</dbReference>
<evidence type="ECO:0000256" key="4">
    <source>
        <dbReference type="ARBA" id="ARBA00023136"/>
    </source>
</evidence>
<keyword evidence="8" id="KW-1185">Reference proteome</keyword>
<dbReference type="AlphaFoldDB" id="A0A166T819"/>
<keyword evidence="3 6" id="KW-1133">Transmembrane helix</keyword>
<dbReference type="InterPro" id="IPR036259">
    <property type="entry name" value="MFS_trans_sf"/>
</dbReference>
<feature type="compositionally biased region" description="Basic and acidic residues" evidence="5">
    <location>
        <begin position="328"/>
        <end position="344"/>
    </location>
</feature>
<gene>
    <name evidence="7" type="ORF">FIBSPDRAFT_946029</name>
</gene>
<feature type="transmembrane region" description="Helical" evidence="6">
    <location>
        <begin position="87"/>
        <end position="108"/>
    </location>
</feature>
<evidence type="ECO:0000313" key="7">
    <source>
        <dbReference type="EMBL" id="KZP30295.1"/>
    </source>
</evidence>
<organism evidence="7 8">
    <name type="scientific">Athelia psychrophila</name>
    <dbReference type="NCBI Taxonomy" id="1759441"/>
    <lineage>
        <taxon>Eukaryota</taxon>
        <taxon>Fungi</taxon>
        <taxon>Dikarya</taxon>
        <taxon>Basidiomycota</taxon>
        <taxon>Agaricomycotina</taxon>
        <taxon>Agaricomycetes</taxon>
        <taxon>Agaricomycetidae</taxon>
        <taxon>Atheliales</taxon>
        <taxon>Atheliaceae</taxon>
        <taxon>Athelia</taxon>
    </lineage>
</organism>
<sequence length="364" mass="39701">MHAQFDGITPHNNLNNGVTANSIAKYVVLVLVCIFIFEVGSLVCGLSANVDQLIAGRTVSSVGAADIFLAMVQIVAQVTWLEDRPRLWCFGAIFGLASVIGLLVGSAYTDLLALAKRIDFSGRTSVALSKTCLSLALQWGGNTKLWSDKDIIICFVFSVAIAAAFIFWDICLHDHAMVPSNIFKSRSIYATVISFRFSAAWASARHAELFNGDAGRIQGRPKPRLPVLLRGFVRPVLWRHRRSWCCRASVSSELTKNLPKYAPLAPAAIVKESPTAIHTNISAELIPGVVLLYCEILKVVFIVCEPIAILGLVSPLFIQKIKIEKMTPKPDADAGTSEKECGHGKRDRRRWPTACGGCAGRSIH</sequence>
<evidence type="ECO:0000256" key="3">
    <source>
        <dbReference type="ARBA" id="ARBA00022989"/>
    </source>
</evidence>
<evidence type="ECO:0000256" key="6">
    <source>
        <dbReference type="SAM" id="Phobius"/>
    </source>
</evidence>
<dbReference type="STRING" id="436010.A0A166T819"/>
<accession>A0A166T819</accession>
<dbReference type="SUPFAM" id="SSF103473">
    <property type="entry name" value="MFS general substrate transporter"/>
    <property type="match status" value="1"/>
</dbReference>
<dbReference type="GO" id="GO:0005886">
    <property type="term" value="C:plasma membrane"/>
    <property type="evidence" value="ECO:0007669"/>
    <property type="project" value="TreeGrafter"/>
</dbReference>
<evidence type="ECO:0000256" key="5">
    <source>
        <dbReference type="SAM" id="MobiDB-lite"/>
    </source>
</evidence>
<evidence type="ECO:0000256" key="2">
    <source>
        <dbReference type="ARBA" id="ARBA00022692"/>
    </source>
</evidence>
<dbReference type="EMBL" id="KV417494">
    <property type="protein sequence ID" value="KZP30295.1"/>
    <property type="molecule type" value="Genomic_DNA"/>
</dbReference>
<dbReference type="Proteomes" id="UP000076532">
    <property type="component" value="Unassembled WGS sequence"/>
</dbReference>
<feature type="transmembrane region" description="Helical" evidence="6">
    <location>
        <begin position="26"/>
        <end position="48"/>
    </location>
</feature>
<dbReference type="GO" id="GO:0022857">
    <property type="term" value="F:transmembrane transporter activity"/>
    <property type="evidence" value="ECO:0007669"/>
    <property type="project" value="TreeGrafter"/>
</dbReference>
<feature type="region of interest" description="Disordered" evidence="5">
    <location>
        <begin position="328"/>
        <end position="350"/>
    </location>
</feature>
<dbReference type="PANTHER" id="PTHR23501">
    <property type="entry name" value="MAJOR FACILITATOR SUPERFAMILY"/>
    <property type="match status" value="1"/>
</dbReference>
<keyword evidence="2 6" id="KW-0812">Transmembrane</keyword>
<evidence type="ECO:0000256" key="1">
    <source>
        <dbReference type="ARBA" id="ARBA00004141"/>
    </source>
</evidence>
<dbReference type="PANTHER" id="PTHR23501:SF198">
    <property type="entry name" value="AZOLE RESISTANCE PROTEIN 1-RELATED"/>
    <property type="match status" value="1"/>
</dbReference>
<feature type="transmembrane region" description="Helical" evidence="6">
    <location>
        <begin position="54"/>
        <end position="75"/>
    </location>
</feature>
<feature type="transmembrane region" description="Helical" evidence="6">
    <location>
        <begin position="296"/>
        <end position="318"/>
    </location>
</feature>